<comment type="caution">
    <text evidence="2">The sequence shown here is derived from an EMBL/GenBank/DDBJ whole genome shotgun (WGS) entry which is preliminary data.</text>
</comment>
<reference evidence="3" key="1">
    <citation type="submission" date="2017-06" db="EMBL/GenBank/DDBJ databases">
        <title>Genome analysis of Fimbriiglobus ruber SP5, the first member of the order Planctomycetales with confirmed chitinolytic capability.</title>
        <authorList>
            <person name="Ravin N.V."/>
            <person name="Rakitin A.L."/>
            <person name="Ivanova A.A."/>
            <person name="Beletsky A.V."/>
            <person name="Kulichevskaya I.S."/>
            <person name="Mardanov A.V."/>
            <person name="Dedysh S.N."/>
        </authorList>
    </citation>
    <scope>NUCLEOTIDE SEQUENCE [LARGE SCALE GENOMIC DNA]</scope>
    <source>
        <strain evidence="3">SP5</strain>
    </source>
</reference>
<dbReference type="AlphaFoldDB" id="A0A225DSR6"/>
<evidence type="ECO:0000313" key="3">
    <source>
        <dbReference type="Proteomes" id="UP000214646"/>
    </source>
</evidence>
<sequence length="52" mass="5607">MNGQRVPCPECGAMGEVHCCDGLQSQPDPDPELTSHPQPCATRTGDRPPSRF</sequence>
<accession>A0A225DSR6</accession>
<proteinExistence type="predicted"/>
<evidence type="ECO:0000256" key="1">
    <source>
        <dbReference type="SAM" id="MobiDB-lite"/>
    </source>
</evidence>
<dbReference type="Proteomes" id="UP000214646">
    <property type="component" value="Unassembled WGS sequence"/>
</dbReference>
<dbReference type="EMBL" id="NIDE01000003">
    <property type="protein sequence ID" value="OWK44472.1"/>
    <property type="molecule type" value="Genomic_DNA"/>
</dbReference>
<evidence type="ECO:0000313" key="2">
    <source>
        <dbReference type="EMBL" id="OWK44472.1"/>
    </source>
</evidence>
<keyword evidence="3" id="KW-1185">Reference proteome</keyword>
<organism evidence="2 3">
    <name type="scientific">Fimbriiglobus ruber</name>
    <dbReference type="NCBI Taxonomy" id="1908690"/>
    <lineage>
        <taxon>Bacteria</taxon>
        <taxon>Pseudomonadati</taxon>
        <taxon>Planctomycetota</taxon>
        <taxon>Planctomycetia</taxon>
        <taxon>Gemmatales</taxon>
        <taxon>Gemmataceae</taxon>
        <taxon>Fimbriiglobus</taxon>
    </lineage>
</organism>
<protein>
    <submittedName>
        <fullName evidence="2">Uncharacterized protein</fullName>
    </submittedName>
</protein>
<gene>
    <name evidence="2" type="ORF">FRUB_02404</name>
</gene>
<feature type="region of interest" description="Disordered" evidence="1">
    <location>
        <begin position="22"/>
        <end position="52"/>
    </location>
</feature>
<name>A0A225DSR6_9BACT</name>